<dbReference type="EMBL" id="JANHOG010002973">
    <property type="protein sequence ID" value="KAJ3518377.1"/>
    <property type="molecule type" value="Genomic_DNA"/>
</dbReference>
<name>A0ACC1RHI0_9APHY</name>
<dbReference type="Proteomes" id="UP001148662">
    <property type="component" value="Unassembled WGS sequence"/>
</dbReference>
<keyword evidence="2" id="KW-1185">Reference proteome</keyword>
<accession>A0ACC1RHI0</accession>
<protein>
    <submittedName>
        <fullName evidence="1">Uncharacterized protein</fullName>
    </submittedName>
</protein>
<comment type="caution">
    <text evidence="1">The sequence shown here is derived from an EMBL/GenBank/DDBJ whole genome shotgun (WGS) entry which is preliminary data.</text>
</comment>
<organism evidence="1 2">
    <name type="scientific">Phlebia brevispora</name>
    <dbReference type="NCBI Taxonomy" id="194682"/>
    <lineage>
        <taxon>Eukaryota</taxon>
        <taxon>Fungi</taxon>
        <taxon>Dikarya</taxon>
        <taxon>Basidiomycota</taxon>
        <taxon>Agaricomycotina</taxon>
        <taxon>Agaricomycetes</taxon>
        <taxon>Polyporales</taxon>
        <taxon>Meruliaceae</taxon>
        <taxon>Phlebia</taxon>
    </lineage>
</organism>
<proteinExistence type="predicted"/>
<sequence>MFKFLLILTAIIRYTLALTRSREPFRRTADLSCTAIQVSARIGFDRFALLTRFNDLGRRVHSATASGGLETALTGAERIECGFPGLEVRRFGSFCHGVHCLLTLQPVVATLAAPTSPATSSISSDLSRYFIPALRTNPLWSPPLVCYKAGFRVPGTLDDGGGQVDPLGHTR</sequence>
<gene>
    <name evidence="1" type="ORF">NM688_g9446</name>
</gene>
<evidence type="ECO:0000313" key="1">
    <source>
        <dbReference type="EMBL" id="KAJ3518377.1"/>
    </source>
</evidence>
<reference evidence="1" key="1">
    <citation type="submission" date="2022-07" db="EMBL/GenBank/DDBJ databases">
        <title>Genome Sequence of Phlebia brevispora.</title>
        <authorList>
            <person name="Buettner E."/>
        </authorList>
    </citation>
    <scope>NUCLEOTIDE SEQUENCE</scope>
    <source>
        <strain evidence="1">MPL23</strain>
    </source>
</reference>
<evidence type="ECO:0000313" key="2">
    <source>
        <dbReference type="Proteomes" id="UP001148662"/>
    </source>
</evidence>